<keyword evidence="2" id="KW-1185">Reference proteome</keyword>
<reference evidence="1" key="1">
    <citation type="journal article" date="2019" name="bioRxiv">
        <title>The Genome of the Zebra Mussel, Dreissena polymorpha: A Resource for Invasive Species Research.</title>
        <authorList>
            <person name="McCartney M.A."/>
            <person name="Auch B."/>
            <person name="Kono T."/>
            <person name="Mallez S."/>
            <person name="Zhang Y."/>
            <person name="Obille A."/>
            <person name="Becker A."/>
            <person name="Abrahante J.E."/>
            <person name="Garbe J."/>
            <person name="Badalamenti J.P."/>
            <person name="Herman A."/>
            <person name="Mangelson H."/>
            <person name="Liachko I."/>
            <person name="Sullivan S."/>
            <person name="Sone E.D."/>
            <person name="Koren S."/>
            <person name="Silverstein K.A.T."/>
            <person name="Beckman K.B."/>
            <person name="Gohl D.M."/>
        </authorList>
    </citation>
    <scope>NUCLEOTIDE SEQUENCE</scope>
    <source>
        <strain evidence="1">Duluth1</strain>
        <tissue evidence="1">Whole animal</tissue>
    </source>
</reference>
<evidence type="ECO:0000313" key="1">
    <source>
        <dbReference type="EMBL" id="KAH3800957.1"/>
    </source>
</evidence>
<dbReference type="Gene3D" id="3.30.420.10">
    <property type="entry name" value="Ribonuclease H-like superfamily/Ribonuclease H"/>
    <property type="match status" value="1"/>
</dbReference>
<sequence length="83" mass="9720">MVNENQNNWDEYLGGALFAQRTKWHSSTKFTPFFLLYGREAVYTSHLPPAFTGAVCDTIVIKNRGFIEYNLITYTWHTNVIWN</sequence>
<dbReference type="GO" id="GO:0003676">
    <property type="term" value="F:nucleic acid binding"/>
    <property type="evidence" value="ECO:0007669"/>
    <property type="project" value="InterPro"/>
</dbReference>
<reference evidence="1" key="2">
    <citation type="submission" date="2020-11" db="EMBL/GenBank/DDBJ databases">
        <authorList>
            <person name="McCartney M.A."/>
            <person name="Auch B."/>
            <person name="Kono T."/>
            <person name="Mallez S."/>
            <person name="Becker A."/>
            <person name="Gohl D.M."/>
            <person name="Silverstein K.A.T."/>
            <person name="Koren S."/>
            <person name="Bechman K.B."/>
            <person name="Herman A."/>
            <person name="Abrahante J.E."/>
            <person name="Garbe J."/>
        </authorList>
    </citation>
    <scope>NUCLEOTIDE SEQUENCE</scope>
    <source>
        <strain evidence="1">Duluth1</strain>
        <tissue evidence="1">Whole animal</tissue>
    </source>
</reference>
<gene>
    <name evidence="1" type="ORF">DPMN_154600</name>
</gene>
<dbReference type="InterPro" id="IPR036397">
    <property type="entry name" value="RNaseH_sf"/>
</dbReference>
<dbReference type="EMBL" id="JAIWYP010000007">
    <property type="protein sequence ID" value="KAH3800957.1"/>
    <property type="molecule type" value="Genomic_DNA"/>
</dbReference>
<organism evidence="1 2">
    <name type="scientific">Dreissena polymorpha</name>
    <name type="common">Zebra mussel</name>
    <name type="synonym">Mytilus polymorpha</name>
    <dbReference type="NCBI Taxonomy" id="45954"/>
    <lineage>
        <taxon>Eukaryota</taxon>
        <taxon>Metazoa</taxon>
        <taxon>Spiralia</taxon>
        <taxon>Lophotrochozoa</taxon>
        <taxon>Mollusca</taxon>
        <taxon>Bivalvia</taxon>
        <taxon>Autobranchia</taxon>
        <taxon>Heteroconchia</taxon>
        <taxon>Euheterodonta</taxon>
        <taxon>Imparidentia</taxon>
        <taxon>Neoheterodontei</taxon>
        <taxon>Myida</taxon>
        <taxon>Dreissenoidea</taxon>
        <taxon>Dreissenidae</taxon>
        <taxon>Dreissena</taxon>
    </lineage>
</organism>
<name>A0A9D4FS37_DREPO</name>
<dbReference type="AlphaFoldDB" id="A0A9D4FS37"/>
<dbReference type="Proteomes" id="UP000828390">
    <property type="component" value="Unassembled WGS sequence"/>
</dbReference>
<proteinExistence type="predicted"/>
<protein>
    <submittedName>
        <fullName evidence="1">Uncharacterized protein</fullName>
    </submittedName>
</protein>
<accession>A0A9D4FS37</accession>
<comment type="caution">
    <text evidence="1">The sequence shown here is derived from an EMBL/GenBank/DDBJ whole genome shotgun (WGS) entry which is preliminary data.</text>
</comment>
<evidence type="ECO:0000313" key="2">
    <source>
        <dbReference type="Proteomes" id="UP000828390"/>
    </source>
</evidence>